<accession>A0A251YJ28</accession>
<protein>
    <submittedName>
        <fullName evidence="1">Uncharacterized protein</fullName>
    </submittedName>
</protein>
<dbReference type="RefSeq" id="WP_086514997.1">
    <property type="nucleotide sequence ID" value="NZ_MDJZ01000016.1"/>
</dbReference>
<keyword evidence="2" id="KW-1185">Reference proteome</keyword>
<dbReference type="EMBL" id="MDJZ01000016">
    <property type="protein sequence ID" value="OUE24252.1"/>
    <property type="molecule type" value="Genomic_DNA"/>
</dbReference>
<comment type="caution">
    <text evidence="1">The sequence shown here is derived from an EMBL/GenBank/DDBJ whole genome shotgun (WGS) entry which is preliminary data.</text>
</comment>
<proteinExistence type="predicted"/>
<evidence type="ECO:0000313" key="1">
    <source>
        <dbReference type="EMBL" id="OUE24252.1"/>
    </source>
</evidence>
<sequence>MQLTPELADQLARVPRTQGGLLAPCRVTLRSGHVRDRVLVGERAAVARAGFRVTGAFEVEDVARIEDSPVRLPAELTERVHEAGESGMGYLMFVVRMRDGSTLPFVTGGMADFPAWPPGASPADAVDVIPHSGREVFLHRQPTPHESGAPAQWLLYDAADA</sequence>
<dbReference type="OrthoDB" id="5120891at2"/>
<evidence type="ECO:0000313" key="2">
    <source>
        <dbReference type="Proteomes" id="UP000195101"/>
    </source>
</evidence>
<dbReference type="Proteomes" id="UP000195101">
    <property type="component" value="Unassembled WGS sequence"/>
</dbReference>
<organism evidence="1 2">
    <name type="scientific">Clavibacter michiganensis</name>
    <dbReference type="NCBI Taxonomy" id="28447"/>
    <lineage>
        <taxon>Bacteria</taxon>
        <taxon>Bacillati</taxon>
        <taxon>Actinomycetota</taxon>
        <taxon>Actinomycetes</taxon>
        <taxon>Micrococcales</taxon>
        <taxon>Microbacteriaceae</taxon>
        <taxon>Clavibacter</taxon>
    </lineage>
</organism>
<gene>
    <name evidence="1" type="ORF">BFL37_10100</name>
</gene>
<name>A0A251YJ28_9MICO</name>
<reference evidence="1 2" key="1">
    <citation type="submission" date="2016-08" db="EMBL/GenBank/DDBJ databases">
        <title>Genome sequence of Clavibacter michiganensis spp strain CFBP8019.</title>
        <authorList>
            <person name="Thapa S.P."/>
            <person name="Coaker G."/>
            <person name="Jacques M.-A."/>
        </authorList>
    </citation>
    <scope>NUCLEOTIDE SEQUENCE [LARGE SCALE GENOMIC DNA]</scope>
    <source>
        <strain evidence="1">CFBP8019</strain>
    </source>
</reference>
<dbReference type="AlphaFoldDB" id="A0A251YJ28"/>